<dbReference type="EMBL" id="KB202619">
    <property type="protein sequence ID" value="ESO89192.1"/>
    <property type="molecule type" value="Genomic_DNA"/>
</dbReference>
<dbReference type="RefSeq" id="XP_009060230.1">
    <property type="nucleotide sequence ID" value="XM_009061982.1"/>
</dbReference>
<sequence length="224" mass="25667">MVDPDISFEVDAISLSDILCFLEEDDSTTIKHQCVEIGANSDMAKTSEEIISDHIVTYQQRMTKKPKLPKIHGHQLICKPLLGEPNRGQPHSHEHLEDEYWKLKLDLLGLKQIQDRLEQEQEPPKPVEIALPKPKKKQTNYVRAQSKPKSNVQYNRPCSKGKPSTPEAKRFEFEHFHHFLSSVKFDSRIKSAPPEGRGSCVNVRHKDNVKHHSDMGKLSIKNIP</sequence>
<dbReference type="CTD" id="20236259"/>
<accession>V3ZXQ9</accession>
<dbReference type="GeneID" id="20236259"/>
<name>V3ZXQ9_LOTGI</name>
<protein>
    <submittedName>
        <fullName evidence="2">Uncharacterized protein</fullName>
    </submittedName>
</protein>
<dbReference type="AlphaFoldDB" id="V3ZXQ9"/>
<evidence type="ECO:0000256" key="1">
    <source>
        <dbReference type="SAM" id="MobiDB-lite"/>
    </source>
</evidence>
<evidence type="ECO:0000313" key="3">
    <source>
        <dbReference type="Proteomes" id="UP000030746"/>
    </source>
</evidence>
<feature type="compositionally biased region" description="Polar residues" evidence="1">
    <location>
        <begin position="139"/>
        <end position="156"/>
    </location>
</feature>
<dbReference type="KEGG" id="lgi:LOTGIDRAFT_154281"/>
<gene>
    <name evidence="2" type="ORF">LOTGIDRAFT_154281</name>
</gene>
<dbReference type="Proteomes" id="UP000030746">
    <property type="component" value="Unassembled WGS sequence"/>
</dbReference>
<proteinExistence type="predicted"/>
<dbReference type="HOGENOM" id="CLU_1236289_0_0_1"/>
<organism evidence="2 3">
    <name type="scientific">Lottia gigantea</name>
    <name type="common">Giant owl limpet</name>
    <dbReference type="NCBI Taxonomy" id="225164"/>
    <lineage>
        <taxon>Eukaryota</taxon>
        <taxon>Metazoa</taxon>
        <taxon>Spiralia</taxon>
        <taxon>Lophotrochozoa</taxon>
        <taxon>Mollusca</taxon>
        <taxon>Gastropoda</taxon>
        <taxon>Patellogastropoda</taxon>
        <taxon>Lottioidea</taxon>
        <taxon>Lottiidae</taxon>
        <taxon>Lottia</taxon>
    </lineage>
</organism>
<reference evidence="2 3" key="1">
    <citation type="journal article" date="2013" name="Nature">
        <title>Insights into bilaterian evolution from three spiralian genomes.</title>
        <authorList>
            <person name="Simakov O."/>
            <person name="Marletaz F."/>
            <person name="Cho S.J."/>
            <person name="Edsinger-Gonzales E."/>
            <person name="Havlak P."/>
            <person name="Hellsten U."/>
            <person name="Kuo D.H."/>
            <person name="Larsson T."/>
            <person name="Lv J."/>
            <person name="Arendt D."/>
            <person name="Savage R."/>
            <person name="Osoegawa K."/>
            <person name="de Jong P."/>
            <person name="Grimwood J."/>
            <person name="Chapman J.A."/>
            <person name="Shapiro H."/>
            <person name="Aerts A."/>
            <person name="Otillar R.P."/>
            <person name="Terry A.Y."/>
            <person name="Boore J.L."/>
            <person name="Grigoriev I.V."/>
            <person name="Lindberg D.R."/>
            <person name="Seaver E.C."/>
            <person name="Weisblat D.A."/>
            <person name="Putnam N.H."/>
            <person name="Rokhsar D.S."/>
        </authorList>
    </citation>
    <scope>NUCLEOTIDE SEQUENCE [LARGE SCALE GENOMIC DNA]</scope>
</reference>
<evidence type="ECO:0000313" key="2">
    <source>
        <dbReference type="EMBL" id="ESO89192.1"/>
    </source>
</evidence>
<feature type="region of interest" description="Disordered" evidence="1">
    <location>
        <begin position="117"/>
        <end position="166"/>
    </location>
</feature>
<keyword evidence="3" id="KW-1185">Reference proteome</keyword>